<dbReference type="Gene3D" id="3.90.1150.30">
    <property type="match status" value="1"/>
</dbReference>
<dbReference type="Pfam" id="PF04237">
    <property type="entry name" value="YjbR"/>
    <property type="match status" value="1"/>
</dbReference>
<evidence type="ECO:0000313" key="2">
    <source>
        <dbReference type="Proteomes" id="UP000182258"/>
    </source>
</evidence>
<dbReference type="EMBL" id="FOMB01000018">
    <property type="protein sequence ID" value="SFD04417.1"/>
    <property type="molecule type" value="Genomic_DNA"/>
</dbReference>
<dbReference type="Proteomes" id="UP000182258">
    <property type="component" value="Unassembled WGS sequence"/>
</dbReference>
<dbReference type="InterPro" id="IPR007351">
    <property type="entry name" value="YjbR"/>
</dbReference>
<dbReference type="SUPFAM" id="SSF142906">
    <property type="entry name" value="YjbR-like"/>
    <property type="match status" value="1"/>
</dbReference>
<name>A0A1I1P3M1_9HYPH</name>
<dbReference type="PANTHER" id="PTHR35145">
    <property type="entry name" value="CYTOPLASMIC PROTEIN-RELATED"/>
    <property type="match status" value="1"/>
</dbReference>
<dbReference type="InterPro" id="IPR038056">
    <property type="entry name" value="YjbR-like_sf"/>
</dbReference>
<reference evidence="1 2" key="1">
    <citation type="submission" date="2016-10" db="EMBL/GenBank/DDBJ databases">
        <authorList>
            <person name="de Groot N.N."/>
        </authorList>
    </citation>
    <scope>NUCLEOTIDE SEQUENCE [LARGE SCALE GENOMIC DNA]</scope>
    <source>
        <strain evidence="1 2">CGMCC 1.10210</strain>
    </source>
</reference>
<protein>
    <submittedName>
        <fullName evidence="1">Predicted DNA-binding protein, MmcQ/YjbR family</fullName>
    </submittedName>
</protein>
<keyword evidence="1" id="KW-0238">DNA-binding</keyword>
<dbReference type="InterPro" id="IPR058532">
    <property type="entry name" value="YjbR/MT2646/Rv2570-like"/>
</dbReference>
<evidence type="ECO:0000313" key="1">
    <source>
        <dbReference type="EMBL" id="SFD04417.1"/>
    </source>
</evidence>
<dbReference type="AlphaFoldDB" id="A0A1I1P3M1"/>
<proteinExistence type="predicted"/>
<sequence length="139" mass="15638">MNAGPVTDRRFFVSRVFTLSSPYPDIMRRDGFEAFVLTLPKTTLVRQWRDDSVAKVGGKIFALLDRDPGEVWLKVSEMAFELLTELDGVRPAPYFARAGWVAISVESPLRGDEVEAYVREAYRIIAGKLSKTVRAELGL</sequence>
<gene>
    <name evidence="1" type="ORF">SAMN04488059_11874</name>
</gene>
<dbReference type="STRING" id="728005.SAMN04488059_11874"/>
<accession>A0A1I1P3M1</accession>
<dbReference type="PANTHER" id="PTHR35145:SF1">
    <property type="entry name" value="CYTOPLASMIC PROTEIN"/>
    <property type="match status" value="1"/>
</dbReference>
<organism evidence="1 2">
    <name type="scientific">Devosia psychrophila</name>
    <dbReference type="NCBI Taxonomy" id="728005"/>
    <lineage>
        <taxon>Bacteria</taxon>
        <taxon>Pseudomonadati</taxon>
        <taxon>Pseudomonadota</taxon>
        <taxon>Alphaproteobacteria</taxon>
        <taxon>Hyphomicrobiales</taxon>
        <taxon>Devosiaceae</taxon>
        <taxon>Devosia</taxon>
    </lineage>
</organism>
<dbReference type="GO" id="GO:0003677">
    <property type="term" value="F:DNA binding"/>
    <property type="evidence" value="ECO:0007669"/>
    <property type="project" value="UniProtKB-KW"/>
</dbReference>